<reference evidence="3" key="1">
    <citation type="journal article" date="2019" name="Int. J. Syst. Evol. Microbiol.">
        <title>The Global Catalogue of Microorganisms (GCM) 10K type strain sequencing project: providing services to taxonomists for standard genome sequencing and annotation.</title>
        <authorList>
            <consortium name="The Broad Institute Genomics Platform"/>
            <consortium name="The Broad Institute Genome Sequencing Center for Infectious Disease"/>
            <person name="Wu L."/>
            <person name="Ma J."/>
        </authorList>
    </citation>
    <scope>NUCLEOTIDE SEQUENCE [LARGE SCALE GENOMIC DNA]</scope>
    <source>
        <strain evidence="3">CCM 7941</strain>
    </source>
</reference>
<accession>A0ABV7LFU4</accession>
<feature type="compositionally biased region" description="Basic and acidic residues" evidence="1">
    <location>
        <begin position="506"/>
        <end position="541"/>
    </location>
</feature>
<sequence>LHRPELARPAEARFTSRLRADGGADFDFTGAAGGDVPLFAASGSLAMAPPAAGGLLRPERAELTLQGGDARLLLLAAPAGPWSLVVTAEPRDGGWTASVRARALDAELGYDRDRAGARLTLAAADATRLLALAGLAPAGGASAPAPLTLEGRIAGAGPAWRLTFQGVAGGAPFSGSAAPLAGRSGHAAEVSVAEASLPALAGLLVPGATAAGDGRWPTARFGPPPPFLGPEAPQLELTLKARRLELAAGVSVRDASLGVASLEDGARFALVNAPLLTPLGRDGGVLSGMLTLRRLGGAASVMAEFRLAGAPLAAWGVRDLAGVIDADLTAGAAGESVAAIVASLSGSGAVRLSGGTLAAAAPDAAAATVAALAGDDSALQRPVAARAAGAQLARAPFPLGELRAPMVMTGGVLRIDPPAVTAGGGRLQGAVAIDLGRFTLDASARLQALQAPSRWKGAPPALVLAWRGPLAAPARSLDLGELETGLAALRLEDELQRVEAWKRESARLREEERRRQQEDARRKAEQEALRAAREGLDEARGLLRQPPPAQPRQP</sequence>
<organism evidence="2 3">
    <name type="scientific">Camelimonas abortus</name>
    <dbReference type="NCBI Taxonomy" id="1017184"/>
    <lineage>
        <taxon>Bacteria</taxon>
        <taxon>Pseudomonadati</taxon>
        <taxon>Pseudomonadota</taxon>
        <taxon>Alphaproteobacteria</taxon>
        <taxon>Hyphomicrobiales</taxon>
        <taxon>Chelatococcaceae</taxon>
        <taxon>Camelimonas</taxon>
    </lineage>
</organism>
<evidence type="ECO:0000256" key="1">
    <source>
        <dbReference type="SAM" id="MobiDB-lite"/>
    </source>
</evidence>
<feature type="non-terminal residue" evidence="2">
    <location>
        <position position="1"/>
    </location>
</feature>
<gene>
    <name evidence="2" type="ORF">ACFOEX_10655</name>
</gene>
<feature type="region of interest" description="Disordered" evidence="1">
    <location>
        <begin position="506"/>
        <end position="554"/>
    </location>
</feature>
<comment type="caution">
    <text evidence="2">The sequence shown here is derived from an EMBL/GenBank/DDBJ whole genome shotgun (WGS) entry which is preliminary data.</text>
</comment>
<feature type="compositionally biased region" description="Pro residues" evidence="1">
    <location>
        <begin position="545"/>
        <end position="554"/>
    </location>
</feature>
<dbReference type="Proteomes" id="UP001595536">
    <property type="component" value="Unassembled WGS sequence"/>
</dbReference>
<evidence type="ECO:0000313" key="2">
    <source>
        <dbReference type="EMBL" id="MFC3266807.1"/>
    </source>
</evidence>
<keyword evidence="3" id="KW-1185">Reference proteome</keyword>
<name>A0ABV7LFU4_9HYPH</name>
<protein>
    <recommendedName>
        <fullName evidence="4">AsmA-like C-terminal domain-containing protein</fullName>
    </recommendedName>
</protein>
<evidence type="ECO:0008006" key="4">
    <source>
        <dbReference type="Google" id="ProtNLM"/>
    </source>
</evidence>
<proteinExistence type="predicted"/>
<dbReference type="EMBL" id="JBHRUV010000058">
    <property type="protein sequence ID" value="MFC3266807.1"/>
    <property type="molecule type" value="Genomic_DNA"/>
</dbReference>
<evidence type="ECO:0000313" key="3">
    <source>
        <dbReference type="Proteomes" id="UP001595536"/>
    </source>
</evidence>